<proteinExistence type="predicted"/>
<keyword evidence="7 8" id="KW-0539">Nucleus</keyword>
<dbReference type="AlphaFoldDB" id="A0AAV8GVW8"/>
<evidence type="ECO:0000259" key="11">
    <source>
        <dbReference type="PROSITE" id="PS50884"/>
    </source>
</evidence>
<feature type="compositionally biased region" description="Low complexity" evidence="10">
    <location>
        <begin position="246"/>
        <end position="265"/>
    </location>
</feature>
<dbReference type="Pfam" id="PF02701">
    <property type="entry name" value="Zn_ribbon_Dof"/>
    <property type="match status" value="1"/>
</dbReference>
<feature type="domain" description="Dof-type" evidence="11">
    <location>
        <begin position="14"/>
        <end position="68"/>
    </location>
</feature>
<gene>
    <name evidence="12" type="ORF">LUZ62_021958</name>
</gene>
<keyword evidence="6 9" id="KW-0804">Transcription</keyword>
<evidence type="ECO:0000256" key="8">
    <source>
        <dbReference type="PROSITE-ProRule" id="PRU00071"/>
    </source>
</evidence>
<dbReference type="InterPro" id="IPR003851">
    <property type="entry name" value="Znf_Dof"/>
</dbReference>
<evidence type="ECO:0000256" key="1">
    <source>
        <dbReference type="ARBA" id="ARBA00022723"/>
    </source>
</evidence>
<feature type="region of interest" description="Disordered" evidence="10">
    <location>
        <begin position="243"/>
        <end position="276"/>
    </location>
</feature>
<keyword evidence="5 8" id="KW-0238">DNA-binding</keyword>
<reference evidence="12" key="1">
    <citation type="submission" date="2022-08" db="EMBL/GenBank/DDBJ databases">
        <authorList>
            <person name="Marques A."/>
        </authorList>
    </citation>
    <scope>NUCLEOTIDE SEQUENCE</scope>
    <source>
        <strain evidence="12">RhyPub2mFocal</strain>
        <tissue evidence="12">Leaves</tissue>
    </source>
</reference>
<comment type="function">
    <text evidence="9">Transcription factor that binds specifically to a 5'-AA[AG]G-3' consensus core sequence.</text>
</comment>
<dbReference type="GO" id="GO:0003677">
    <property type="term" value="F:DNA binding"/>
    <property type="evidence" value="ECO:0007669"/>
    <property type="project" value="UniProtKB-UniRule"/>
</dbReference>
<dbReference type="EMBL" id="JAMFTS010000001">
    <property type="protein sequence ID" value="KAJ4809392.1"/>
    <property type="molecule type" value="Genomic_DNA"/>
</dbReference>
<dbReference type="GO" id="GO:0008270">
    <property type="term" value="F:zinc ion binding"/>
    <property type="evidence" value="ECO:0007669"/>
    <property type="project" value="UniProtKB-KW"/>
</dbReference>
<comment type="caution">
    <text evidence="12">The sequence shown here is derived from an EMBL/GenBank/DDBJ whole genome shotgun (WGS) entry which is preliminary data.</text>
</comment>
<dbReference type="GO" id="GO:0005634">
    <property type="term" value="C:nucleus"/>
    <property type="evidence" value="ECO:0007669"/>
    <property type="project" value="UniProtKB-SubCell"/>
</dbReference>
<evidence type="ECO:0000313" key="13">
    <source>
        <dbReference type="Proteomes" id="UP001140206"/>
    </source>
</evidence>
<evidence type="ECO:0000256" key="10">
    <source>
        <dbReference type="SAM" id="MobiDB-lite"/>
    </source>
</evidence>
<keyword evidence="4 9" id="KW-0805">Transcription regulation</keyword>
<comment type="subcellular location">
    <subcellularLocation>
        <location evidence="8 9">Nucleus</location>
    </subcellularLocation>
</comment>
<dbReference type="Proteomes" id="UP001140206">
    <property type="component" value="Chromosome 1"/>
</dbReference>
<evidence type="ECO:0000313" key="12">
    <source>
        <dbReference type="EMBL" id="KAJ4809392.1"/>
    </source>
</evidence>
<organism evidence="12 13">
    <name type="scientific">Rhynchospora pubera</name>
    <dbReference type="NCBI Taxonomy" id="906938"/>
    <lineage>
        <taxon>Eukaryota</taxon>
        <taxon>Viridiplantae</taxon>
        <taxon>Streptophyta</taxon>
        <taxon>Embryophyta</taxon>
        <taxon>Tracheophyta</taxon>
        <taxon>Spermatophyta</taxon>
        <taxon>Magnoliopsida</taxon>
        <taxon>Liliopsida</taxon>
        <taxon>Poales</taxon>
        <taxon>Cyperaceae</taxon>
        <taxon>Cyperoideae</taxon>
        <taxon>Rhynchosporeae</taxon>
        <taxon>Rhynchospora</taxon>
    </lineage>
</organism>
<sequence length="276" mass="29109">MAEEKRARQAGPSLQCPRCGSNNTKFCYYNNYNTAQPRHFCRDCHRYWTQGGALRNIPAPGETTNRKRTRRYTIASSSQTSSKVPRIQTEASPVNATHVVEGAALSAIAITPAPAPSPSPPPILFGEGIGMVGAGFPLRPTLPLFDQGFIRGWRGFPPFNSLLLPTPPPPLPLLHGLNMNQVLTVNAGDVGSGASGAADDHVHMHARDGNGGDLFANQFFTRFVDADVGGHGGTRADFNAGEEAEAAANQSGAATAGRVTAAPTDDPGPAPPESFI</sequence>
<dbReference type="PROSITE" id="PS50884">
    <property type="entry name" value="ZF_DOF_2"/>
    <property type="match status" value="1"/>
</dbReference>
<keyword evidence="3 9" id="KW-0862">Zinc</keyword>
<evidence type="ECO:0000256" key="5">
    <source>
        <dbReference type="ARBA" id="ARBA00023125"/>
    </source>
</evidence>
<name>A0AAV8GVW8_9POAL</name>
<feature type="compositionally biased region" description="Pro residues" evidence="10">
    <location>
        <begin position="266"/>
        <end position="276"/>
    </location>
</feature>
<dbReference type="PANTHER" id="PTHR31992">
    <property type="entry name" value="DOF ZINC FINGER PROTEIN DOF1.4-RELATED"/>
    <property type="match status" value="1"/>
</dbReference>
<evidence type="ECO:0000256" key="4">
    <source>
        <dbReference type="ARBA" id="ARBA00023015"/>
    </source>
</evidence>
<dbReference type="GO" id="GO:0003700">
    <property type="term" value="F:DNA-binding transcription factor activity"/>
    <property type="evidence" value="ECO:0007669"/>
    <property type="project" value="UniProtKB-UniRule"/>
</dbReference>
<keyword evidence="2 8" id="KW-0863">Zinc-finger</keyword>
<evidence type="ECO:0000256" key="6">
    <source>
        <dbReference type="ARBA" id="ARBA00023163"/>
    </source>
</evidence>
<evidence type="ECO:0000256" key="3">
    <source>
        <dbReference type="ARBA" id="ARBA00022833"/>
    </source>
</evidence>
<evidence type="ECO:0000256" key="7">
    <source>
        <dbReference type="ARBA" id="ARBA00023242"/>
    </source>
</evidence>
<dbReference type="InterPro" id="IPR045174">
    <property type="entry name" value="Dof"/>
</dbReference>
<accession>A0AAV8GVW8</accession>
<keyword evidence="13" id="KW-1185">Reference proteome</keyword>
<keyword evidence="1 9" id="KW-0479">Metal-binding</keyword>
<evidence type="ECO:0000256" key="9">
    <source>
        <dbReference type="RuleBase" id="RU369094"/>
    </source>
</evidence>
<evidence type="ECO:0000256" key="2">
    <source>
        <dbReference type="ARBA" id="ARBA00022771"/>
    </source>
</evidence>
<dbReference type="PROSITE" id="PS01361">
    <property type="entry name" value="ZF_DOF_1"/>
    <property type="match status" value="1"/>
</dbReference>
<protein>
    <recommendedName>
        <fullName evidence="9">Dof zinc finger protein</fullName>
    </recommendedName>
</protein>